<organism evidence="2 3">
    <name type="scientific">Lolium multiflorum</name>
    <name type="common">Italian ryegrass</name>
    <name type="synonym">Lolium perenne subsp. multiflorum</name>
    <dbReference type="NCBI Taxonomy" id="4521"/>
    <lineage>
        <taxon>Eukaryota</taxon>
        <taxon>Viridiplantae</taxon>
        <taxon>Streptophyta</taxon>
        <taxon>Embryophyta</taxon>
        <taxon>Tracheophyta</taxon>
        <taxon>Spermatophyta</taxon>
        <taxon>Magnoliopsida</taxon>
        <taxon>Liliopsida</taxon>
        <taxon>Poales</taxon>
        <taxon>Poaceae</taxon>
        <taxon>BOP clade</taxon>
        <taxon>Pooideae</taxon>
        <taxon>Poodae</taxon>
        <taxon>Poeae</taxon>
        <taxon>Poeae Chloroplast Group 2 (Poeae type)</taxon>
        <taxon>Loliodinae</taxon>
        <taxon>Loliinae</taxon>
        <taxon>Lolium</taxon>
    </lineage>
</organism>
<feature type="compositionally biased region" description="Acidic residues" evidence="1">
    <location>
        <begin position="108"/>
        <end position="136"/>
    </location>
</feature>
<proteinExistence type="predicted"/>
<evidence type="ECO:0000313" key="3">
    <source>
        <dbReference type="Proteomes" id="UP001231189"/>
    </source>
</evidence>
<evidence type="ECO:0000256" key="1">
    <source>
        <dbReference type="SAM" id="MobiDB-lite"/>
    </source>
</evidence>
<evidence type="ECO:0000313" key="2">
    <source>
        <dbReference type="EMBL" id="KAK1676998.1"/>
    </source>
</evidence>
<feature type="region of interest" description="Disordered" evidence="1">
    <location>
        <begin position="105"/>
        <end position="161"/>
    </location>
</feature>
<accession>A0AAD8WT30</accession>
<gene>
    <name evidence="2" type="ORF">QYE76_037846</name>
</gene>
<dbReference type="EMBL" id="JAUUTY010000002">
    <property type="protein sequence ID" value="KAK1676998.1"/>
    <property type="molecule type" value="Genomic_DNA"/>
</dbReference>
<sequence>MIYTMIKESESSKLGDAPWFTPAYIKKTQAFKLGHAQGIPFFIDNIISSMLAPESLVLRRIHLAAINLQRAFAPTGSYYATSTVRKQGERADALAGEADALAAQLEAQMEEEEEAEEEAGAEEEEEEDDDFEWSDDDGPHPDEPADQQRALFESFESEKNL</sequence>
<comment type="caution">
    <text evidence="2">The sequence shown here is derived from an EMBL/GenBank/DDBJ whole genome shotgun (WGS) entry which is preliminary data.</text>
</comment>
<dbReference type="Proteomes" id="UP001231189">
    <property type="component" value="Unassembled WGS sequence"/>
</dbReference>
<keyword evidence="3" id="KW-1185">Reference proteome</keyword>
<name>A0AAD8WT30_LOLMU</name>
<dbReference type="AlphaFoldDB" id="A0AAD8WT30"/>
<reference evidence="2" key="1">
    <citation type="submission" date="2023-07" db="EMBL/GenBank/DDBJ databases">
        <title>A chromosome-level genome assembly of Lolium multiflorum.</title>
        <authorList>
            <person name="Chen Y."/>
            <person name="Copetti D."/>
            <person name="Kolliker R."/>
            <person name="Studer B."/>
        </authorList>
    </citation>
    <scope>NUCLEOTIDE SEQUENCE</scope>
    <source>
        <strain evidence="2">02402/16</strain>
        <tissue evidence="2">Leaf</tissue>
    </source>
</reference>
<protein>
    <submittedName>
        <fullName evidence="2">Uncharacterized protein</fullName>
    </submittedName>
</protein>